<comment type="similarity">
    <text evidence="1">Belongs to the amidase family.</text>
</comment>
<dbReference type="Pfam" id="PF01425">
    <property type="entry name" value="Amidase"/>
    <property type="match status" value="1"/>
</dbReference>
<dbReference type="Proteomes" id="UP000666915">
    <property type="component" value="Unassembled WGS sequence"/>
</dbReference>
<feature type="compositionally biased region" description="Basic and acidic residues" evidence="2">
    <location>
        <begin position="11"/>
        <end position="22"/>
    </location>
</feature>
<organism evidence="4 5">
    <name type="scientific">Actinomadura nitritigenes</name>
    <dbReference type="NCBI Taxonomy" id="134602"/>
    <lineage>
        <taxon>Bacteria</taxon>
        <taxon>Bacillati</taxon>
        <taxon>Actinomycetota</taxon>
        <taxon>Actinomycetes</taxon>
        <taxon>Streptosporangiales</taxon>
        <taxon>Thermomonosporaceae</taxon>
        <taxon>Actinomadura</taxon>
    </lineage>
</organism>
<reference evidence="4 5" key="1">
    <citation type="submission" date="2021-03" db="EMBL/GenBank/DDBJ databases">
        <authorList>
            <person name="Kanchanasin P."/>
            <person name="Saeng-In P."/>
            <person name="Phongsopitanun W."/>
            <person name="Yuki M."/>
            <person name="Kudo T."/>
            <person name="Ohkuma M."/>
            <person name="Tanasupawat S."/>
        </authorList>
    </citation>
    <scope>NUCLEOTIDE SEQUENCE [LARGE SCALE GENOMIC DNA]</scope>
    <source>
        <strain evidence="4 5">L46</strain>
    </source>
</reference>
<sequence length="512" mass="54548">MTASLNSTEYKTPDDPKQRATKELPSMPHEIHEADATELAAKVRDGEVSPRELVEAAISRIEETDPTLNFMVHRRFEEALTEAGGALPDGPFRGVPTVLKDLGQSLMAGQPNYAGSAVIRDLGVIADHDGNVTRRLLDAGFIILGRTNVPEFGPTVTTEPVAFGPTLNPWDTSRSPGGSSGGAAVAVASGSVPLAHGGDAGGSIRIPASMTGLVGLKASRGRMSMGPDQGEEPAGFAVEGAITRTVRDTAAIIDVLAGCEPGDPYTAPTPARPFTDEVGVPPGRLRIGVAASLKDFETDPECSLAATQAGALLSELGHDVDAAAPAAMQAQRSELMPHFFGTLSALFAANIMGLEAAIGRPLDIDRFEPLTRDHIEQGRRMTAAETVHSRLVLNRFTRTMAEWWSKDGWDLLLTPMMPVPPFPLGYLDFDPDDRERSHDRIYTATQYSVPFNVTGQPAISLPLHWSADGLPIGVQLVAAYGREDLLIRVAAQLEQAAPWTHRRPPTSAGSGR</sequence>
<dbReference type="RefSeq" id="WP_208274657.1">
    <property type="nucleotide sequence ID" value="NZ_BAAAGM010000128.1"/>
</dbReference>
<dbReference type="PROSITE" id="PS00571">
    <property type="entry name" value="AMIDASES"/>
    <property type="match status" value="1"/>
</dbReference>
<feature type="domain" description="Amidase" evidence="3">
    <location>
        <begin position="52"/>
        <end position="486"/>
    </location>
</feature>
<protein>
    <submittedName>
        <fullName evidence="4">Amidase</fullName>
    </submittedName>
</protein>
<evidence type="ECO:0000259" key="3">
    <source>
        <dbReference type="Pfam" id="PF01425"/>
    </source>
</evidence>
<dbReference type="PANTHER" id="PTHR11895">
    <property type="entry name" value="TRANSAMIDASE"/>
    <property type="match status" value="1"/>
</dbReference>
<dbReference type="EMBL" id="JAGEOK010000074">
    <property type="protein sequence ID" value="MBO2445342.1"/>
    <property type="molecule type" value="Genomic_DNA"/>
</dbReference>
<proteinExistence type="inferred from homology"/>
<feature type="compositionally biased region" description="Polar residues" evidence="2">
    <location>
        <begin position="1"/>
        <end position="10"/>
    </location>
</feature>
<dbReference type="InterPro" id="IPR020556">
    <property type="entry name" value="Amidase_CS"/>
</dbReference>
<evidence type="ECO:0000313" key="4">
    <source>
        <dbReference type="EMBL" id="MBO2445342.1"/>
    </source>
</evidence>
<dbReference type="PANTHER" id="PTHR11895:SF7">
    <property type="entry name" value="GLUTAMYL-TRNA(GLN) AMIDOTRANSFERASE SUBUNIT A, MITOCHONDRIAL"/>
    <property type="match status" value="1"/>
</dbReference>
<dbReference type="SUPFAM" id="SSF75304">
    <property type="entry name" value="Amidase signature (AS) enzymes"/>
    <property type="match status" value="1"/>
</dbReference>
<dbReference type="InterPro" id="IPR000120">
    <property type="entry name" value="Amidase"/>
</dbReference>
<gene>
    <name evidence="4" type="ORF">J4557_48385</name>
</gene>
<dbReference type="Gene3D" id="3.90.1300.10">
    <property type="entry name" value="Amidase signature (AS) domain"/>
    <property type="match status" value="1"/>
</dbReference>
<comment type="caution">
    <text evidence="4">The sequence shown here is derived from an EMBL/GenBank/DDBJ whole genome shotgun (WGS) entry which is preliminary data.</text>
</comment>
<name>A0ABS3RHH5_9ACTN</name>
<evidence type="ECO:0000256" key="1">
    <source>
        <dbReference type="ARBA" id="ARBA00009199"/>
    </source>
</evidence>
<evidence type="ECO:0000313" key="5">
    <source>
        <dbReference type="Proteomes" id="UP000666915"/>
    </source>
</evidence>
<evidence type="ECO:0000256" key="2">
    <source>
        <dbReference type="SAM" id="MobiDB-lite"/>
    </source>
</evidence>
<dbReference type="InterPro" id="IPR023631">
    <property type="entry name" value="Amidase_dom"/>
</dbReference>
<keyword evidence="5" id="KW-1185">Reference proteome</keyword>
<dbReference type="InterPro" id="IPR036928">
    <property type="entry name" value="AS_sf"/>
</dbReference>
<feature type="region of interest" description="Disordered" evidence="2">
    <location>
        <begin position="1"/>
        <end position="28"/>
    </location>
</feature>
<accession>A0ABS3RHH5</accession>